<evidence type="ECO:0000313" key="1">
    <source>
        <dbReference type="EMBL" id="MBP2399455.1"/>
    </source>
</evidence>
<reference evidence="1 2" key="1">
    <citation type="submission" date="2021-03" db="EMBL/GenBank/DDBJ databases">
        <title>Sequencing the genomes of 1000 actinobacteria strains.</title>
        <authorList>
            <person name="Klenk H.-P."/>
        </authorList>
    </citation>
    <scope>NUCLEOTIDE SEQUENCE [LARGE SCALE GENOMIC DNA]</scope>
    <source>
        <strain evidence="1 2">DSM 20168</strain>
    </source>
</reference>
<keyword evidence="2" id="KW-1185">Reference proteome</keyword>
<dbReference type="EMBL" id="JAGIOJ010000001">
    <property type="protein sequence ID" value="MBP2399455.1"/>
    <property type="molecule type" value="Genomic_DNA"/>
</dbReference>
<proteinExistence type="predicted"/>
<name>A0ABS4XSZ5_GLUPR</name>
<evidence type="ECO:0000313" key="2">
    <source>
        <dbReference type="Proteomes" id="UP001195422"/>
    </source>
</evidence>
<protein>
    <submittedName>
        <fullName evidence="1">Uncharacterized protein</fullName>
    </submittedName>
</protein>
<comment type="caution">
    <text evidence="1">The sequence shown here is derived from an EMBL/GenBank/DDBJ whole genome shotgun (WGS) entry which is preliminary data.</text>
</comment>
<accession>A0ABS4XSZ5</accession>
<gene>
    <name evidence="1" type="ORF">JOF39_002536</name>
</gene>
<sequence length="204" mass="23345">MEFVRDVQGLQHFQATLKPQRRFAVFCISPSGRRYRLEIPGGSGTVQYPALPAVSGRVLKFLGLASRYFFFNPSNRLDDPKIITNHDSVQLWFPNAQKLTIRPRKSGIVVNSGTTVDGDGNVFSLTELSDALHSLRDGESLWDFYIRGDSDSRVTFWGQKNINPRKSFKYPWFWVGDDRFSSKARIYWTIDGHLALKVIKKGLR</sequence>
<dbReference type="RefSeq" id="WP_188947837.1">
    <property type="nucleotide sequence ID" value="NZ_BMPH01000004.1"/>
</dbReference>
<organism evidence="1 2">
    <name type="scientific">Glutamicibacter protophormiae</name>
    <name type="common">Brevibacterium protophormiae</name>
    <dbReference type="NCBI Taxonomy" id="37930"/>
    <lineage>
        <taxon>Bacteria</taxon>
        <taxon>Bacillati</taxon>
        <taxon>Actinomycetota</taxon>
        <taxon>Actinomycetes</taxon>
        <taxon>Micrococcales</taxon>
        <taxon>Micrococcaceae</taxon>
        <taxon>Glutamicibacter</taxon>
    </lineage>
</organism>
<dbReference type="Proteomes" id="UP001195422">
    <property type="component" value="Unassembled WGS sequence"/>
</dbReference>